<dbReference type="EMBL" id="CAJVCH010570204">
    <property type="protein sequence ID" value="CAG7834346.1"/>
    <property type="molecule type" value="Genomic_DNA"/>
</dbReference>
<keyword evidence="3" id="KW-1185">Reference proteome</keyword>
<dbReference type="Proteomes" id="UP000708208">
    <property type="component" value="Unassembled WGS sequence"/>
</dbReference>
<gene>
    <name evidence="2" type="ORF">AFUS01_LOCUS43861</name>
</gene>
<name>A0A8J2Q599_9HEXA</name>
<dbReference type="AlphaFoldDB" id="A0A8J2Q599"/>
<reference evidence="2" key="1">
    <citation type="submission" date="2021-06" db="EMBL/GenBank/DDBJ databases">
        <authorList>
            <person name="Hodson N. C."/>
            <person name="Mongue J. A."/>
            <person name="Jaron S. K."/>
        </authorList>
    </citation>
    <scope>NUCLEOTIDE SEQUENCE</scope>
</reference>
<evidence type="ECO:0000313" key="2">
    <source>
        <dbReference type="EMBL" id="CAG7834346.1"/>
    </source>
</evidence>
<protein>
    <submittedName>
        <fullName evidence="2">Uncharacterized protein</fullName>
    </submittedName>
</protein>
<organism evidence="2 3">
    <name type="scientific">Allacma fusca</name>
    <dbReference type="NCBI Taxonomy" id="39272"/>
    <lineage>
        <taxon>Eukaryota</taxon>
        <taxon>Metazoa</taxon>
        <taxon>Ecdysozoa</taxon>
        <taxon>Arthropoda</taxon>
        <taxon>Hexapoda</taxon>
        <taxon>Collembola</taxon>
        <taxon>Symphypleona</taxon>
        <taxon>Sminthuridae</taxon>
        <taxon>Allacma</taxon>
    </lineage>
</organism>
<sequence>MSQIPWTTEIVFDGFLTVPDNCRVDYYEISLKSGLNSSSSGHQVTKRQIRTSGHPGEGGSVYLPDRWQGAYIANEEQITIITILPFESVYLPHRDITTAAIF</sequence>
<evidence type="ECO:0000313" key="3">
    <source>
        <dbReference type="Proteomes" id="UP000708208"/>
    </source>
</evidence>
<feature type="region of interest" description="Disordered" evidence="1">
    <location>
        <begin position="35"/>
        <end position="57"/>
    </location>
</feature>
<proteinExistence type="predicted"/>
<evidence type="ECO:0000256" key="1">
    <source>
        <dbReference type="SAM" id="MobiDB-lite"/>
    </source>
</evidence>
<accession>A0A8J2Q599</accession>
<comment type="caution">
    <text evidence="2">The sequence shown here is derived from an EMBL/GenBank/DDBJ whole genome shotgun (WGS) entry which is preliminary data.</text>
</comment>